<keyword evidence="9" id="KW-1015">Disulfide bond</keyword>
<keyword evidence="7" id="KW-0106">Calcium</keyword>
<name>A0A9Q1EH18_SYNKA</name>
<dbReference type="CDD" id="cd04704">
    <property type="entry name" value="PLA2_bee_venom_like"/>
    <property type="match status" value="1"/>
</dbReference>
<feature type="domain" description="Phospholipase A2-like central" evidence="12">
    <location>
        <begin position="168"/>
        <end position="262"/>
    </location>
</feature>
<accession>A0A9Q1EH18</accession>
<keyword evidence="4" id="KW-0964">Secreted</keyword>
<dbReference type="Proteomes" id="UP001152622">
    <property type="component" value="Chromosome 17"/>
</dbReference>
<proteinExistence type="predicted"/>
<evidence type="ECO:0000256" key="3">
    <source>
        <dbReference type="ARBA" id="ARBA00013278"/>
    </source>
</evidence>
<feature type="compositionally biased region" description="Polar residues" evidence="10">
    <location>
        <begin position="316"/>
        <end position="336"/>
    </location>
</feature>
<dbReference type="GO" id="GO:0005576">
    <property type="term" value="C:extracellular region"/>
    <property type="evidence" value="ECO:0007669"/>
    <property type="project" value="UniProtKB-SubCell"/>
</dbReference>
<comment type="subcellular location">
    <subcellularLocation>
        <location evidence="2">Secreted</location>
    </subcellularLocation>
</comment>
<evidence type="ECO:0000256" key="2">
    <source>
        <dbReference type="ARBA" id="ARBA00004613"/>
    </source>
</evidence>
<evidence type="ECO:0000256" key="11">
    <source>
        <dbReference type="SAM" id="SignalP"/>
    </source>
</evidence>
<dbReference type="GO" id="GO:0046872">
    <property type="term" value="F:metal ion binding"/>
    <property type="evidence" value="ECO:0007669"/>
    <property type="project" value="UniProtKB-KW"/>
</dbReference>
<keyword evidence="5" id="KW-0479">Metal-binding</keyword>
<evidence type="ECO:0000256" key="7">
    <source>
        <dbReference type="ARBA" id="ARBA00022837"/>
    </source>
</evidence>
<dbReference type="PANTHER" id="PTHR12253">
    <property type="entry name" value="RH14732P"/>
    <property type="match status" value="1"/>
</dbReference>
<feature type="compositionally biased region" description="Basic residues" evidence="10">
    <location>
        <begin position="343"/>
        <end position="357"/>
    </location>
</feature>
<gene>
    <name evidence="13" type="ORF">SKAU_G00354230</name>
</gene>
<keyword evidence="6" id="KW-0378">Hydrolase</keyword>
<keyword evidence="8" id="KW-0443">Lipid metabolism</keyword>
<dbReference type="Gene3D" id="1.20.90.10">
    <property type="entry name" value="Phospholipase A2 domain"/>
    <property type="match status" value="2"/>
</dbReference>
<evidence type="ECO:0000313" key="14">
    <source>
        <dbReference type="Proteomes" id="UP001152622"/>
    </source>
</evidence>
<keyword evidence="11" id="KW-0732">Signal</keyword>
<dbReference type="GO" id="GO:0050482">
    <property type="term" value="P:arachidonate secretion"/>
    <property type="evidence" value="ECO:0007669"/>
    <property type="project" value="InterPro"/>
</dbReference>
<comment type="caution">
    <text evidence="13">The sequence shown here is derived from an EMBL/GenBank/DDBJ whole genome shotgun (WGS) entry which is preliminary data.</text>
</comment>
<evidence type="ECO:0000256" key="8">
    <source>
        <dbReference type="ARBA" id="ARBA00023098"/>
    </source>
</evidence>
<feature type="domain" description="Phospholipase A2-like central" evidence="12">
    <location>
        <begin position="456"/>
        <end position="527"/>
    </location>
</feature>
<dbReference type="GO" id="GO:0006644">
    <property type="term" value="P:phospholipid metabolic process"/>
    <property type="evidence" value="ECO:0007669"/>
    <property type="project" value="InterPro"/>
</dbReference>
<evidence type="ECO:0000313" key="13">
    <source>
        <dbReference type="EMBL" id="KAJ8338637.1"/>
    </source>
</evidence>
<reference evidence="13" key="1">
    <citation type="journal article" date="2023" name="Science">
        <title>Genome structures resolve the early diversification of teleost fishes.</title>
        <authorList>
            <person name="Parey E."/>
            <person name="Louis A."/>
            <person name="Montfort J."/>
            <person name="Bouchez O."/>
            <person name="Roques C."/>
            <person name="Iampietro C."/>
            <person name="Lluch J."/>
            <person name="Castinel A."/>
            <person name="Donnadieu C."/>
            <person name="Desvignes T."/>
            <person name="Floi Bucao C."/>
            <person name="Jouanno E."/>
            <person name="Wen M."/>
            <person name="Mejri S."/>
            <person name="Dirks R."/>
            <person name="Jansen H."/>
            <person name="Henkel C."/>
            <person name="Chen W.J."/>
            <person name="Zahm M."/>
            <person name="Cabau C."/>
            <person name="Klopp C."/>
            <person name="Thompson A.W."/>
            <person name="Robinson-Rechavi M."/>
            <person name="Braasch I."/>
            <person name="Lecointre G."/>
            <person name="Bobe J."/>
            <person name="Postlethwait J.H."/>
            <person name="Berthelot C."/>
            <person name="Roest Crollius H."/>
            <person name="Guiguen Y."/>
        </authorList>
    </citation>
    <scope>NUCLEOTIDE SEQUENCE</scope>
    <source>
        <strain evidence="13">WJC10195</strain>
    </source>
</reference>
<organism evidence="13 14">
    <name type="scientific">Synaphobranchus kaupii</name>
    <name type="common">Kaup's arrowtooth eel</name>
    <dbReference type="NCBI Taxonomy" id="118154"/>
    <lineage>
        <taxon>Eukaryota</taxon>
        <taxon>Metazoa</taxon>
        <taxon>Chordata</taxon>
        <taxon>Craniata</taxon>
        <taxon>Vertebrata</taxon>
        <taxon>Euteleostomi</taxon>
        <taxon>Actinopterygii</taxon>
        <taxon>Neopterygii</taxon>
        <taxon>Teleostei</taxon>
        <taxon>Anguilliformes</taxon>
        <taxon>Synaphobranchidae</taxon>
        <taxon>Synaphobranchus</taxon>
    </lineage>
</organism>
<dbReference type="EC" id="3.1.1.4" evidence="3"/>
<dbReference type="FunFam" id="1.20.90.10:FF:000002">
    <property type="entry name" value="Phospholipase A2 group III"/>
    <property type="match status" value="1"/>
</dbReference>
<dbReference type="OrthoDB" id="10059604at2759"/>
<sequence length="612" mass="68189">MQIRNALRVAILIALYSFAGAYVTAHAGSGTFCYWTRSVSDARGRRSHHSFLRLSANARARSLQLYHSIWTQDRRLVDCAVTDEPAVTESYLLLCREEQAGNFTDVPETRFNVSLLLAPGNPCADPFTAGVEASKRAKRQINDPDLAEPYIAWDSSGVKLRRQKRAWIIPGTVWCGSGNKADNYDDLGLFSQTDMCCREHDHCTETIPAFKSGYGIFNRHFFTVLHCDCDDRFRECLLTANDRVSNMVGYGYFNLIKTPCFTFTEKMQCTQTNWFGMCMLSEMSPFAVLQDPTEYNSTLPGKDGQFGGTAVPAATPENQNVTSPMATPIQNITSPAAETRPPPTHRPKPRLRCRPKGPSRGTASRPGRRRGLRRRVCVEQPTPPSPQAGRGSDAARPQLPALSSAGPQLPALSSVGPQLPALSTRADPSSENALPTARPRTPRPVPHNQPAPLEDSQKTEPCDCYKHLDECGLQIPPLRKRFGLKNLERKTLYHCNCTHRLAQQLQEQTEPDAVQSLLVDFVSLSCFLLTPPEDCPVTAGCPAVLSEASHLRLALTKRESPAGREYPDIPNLKVKRHDTRKSKRKRIPVRLYKKCLRIMDSQTSQTSKRTEE</sequence>
<feature type="chain" id="PRO_5040510916" description="phospholipase A2" evidence="11">
    <location>
        <begin position="22"/>
        <end position="612"/>
    </location>
</feature>
<protein>
    <recommendedName>
        <fullName evidence="3">phospholipase A2</fullName>
        <ecNumber evidence="3">3.1.1.4</ecNumber>
    </recommendedName>
</protein>
<dbReference type="GO" id="GO:0004623">
    <property type="term" value="F:phospholipase A2 activity"/>
    <property type="evidence" value="ECO:0007669"/>
    <property type="project" value="UniProtKB-EC"/>
</dbReference>
<evidence type="ECO:0000256" key="5">
    <source>
        <dbReference type="ARBA" id="ARBA00022723"/>
    </source>
</evidence>
<dbReference type="InterPro" id="IPR033113">
    <property type="entry name" value="PLA2_histidine"/>
</dbReference>
<evidence type="ECO:0000256" key="10">
    <source>
        <dbReference type="SAM" id="MobiDB-lite"/>
    </source>
</evidence>
<dbReference type="Pfam" id="PF05826">
    <property type="entry name" value="Phospholip_A2_2"/>
    <property type="match status" value="2"/>
</dbReference>
<comment type="cofactor">
    <cofactor evidence="1">
        <name>Ca(2+)</name>
        <dbReference type="ChEBI" id="CHEBI:29108"/>
    </cofactor>
</comment>
<feature type="compositionally biased region" description="Basic residues" evidence="10">
    <location>
        <begin position="366"/>
        <end position="375"/>
    </location>
</feature>
<dbReference type="SUPFAM" id="SSF48619">
    <property type="entry name" value="Phospholipase A2, PLA2"/>
    <property type="match status" value="2"/>
</dbReference>
<feature type="region of interest" description="Disordered" evidence="10">
    <location>
        <begin position="297"/>
        <end position="459"/>
    </location>
</feature>
<keyword evidence="14" id="KW-1185">Reference proteome</keyword>
<dbReference type="PROSITE" id="PS00118">
    <property type="entry name" value="PA2_HIS"/>
    <property type="match status" value="1"/>
</dbReference>
<evidence type="ECO:0000256" key="1">
    <source>
        <dbReference type="ARBA" id="ARBA00001913"/>
    </source>
</evidence>
<evidence type="ECO:0000256" key="4">
    <source>
        <dbReference type="ARBA" id="ARBA00022525"/>
    </source>
</evidence>
<evidence type="ECO:0000256" key="9">
    <source>
        <dbReference type="ARBA" id="ARBA00023157"/>
    </source>
</evidence>
<dbReference type="InterPro" id="IPR036444">
    <property type="entry name" value="PLipase_A2_dom_sf"/>
</dbReference>
<dbReference type="InterPro" id="IPR016090">
    <property type="entry name" value="PLA2-like_dom"/>
</dbReference>
<evidence type="ECO:0000259" key="12">
    <source>
        <dbReference type="Pfam" id="PF05826"/>
    </source>
</evidence>
<feature type="signal peptide" evidence="11">
    <location>
        <begin position="1"/>
        <end position="21"/>
    </location>
</feature>
<dbReference type="AlphaFoldDB" id="A0A9Q1EH18"/>
<evidence type="ECO:0000256" key="6">
    <source>
        <dbReference type="ARBA" id="ARBA00022801"/>
    </source>
</evidence>
<dbReference type="EMBL" id="JAINUF010000017">
    <property type="protein sequence ID" value="KAJ8338637.1"/>
    <property type="molecule type" value="Genomic_DNA"/>
</dbReference>